<dbReference type="OrthoDB" id="61705at2157"/>
<protein>
    <recommendedName>
        <fullName evidence="1">Novel STAND NTPase 3 domain-containing protein</fullName>
    </recommendedName>
</protein>
<dbReference type="InterPro" id="IPR027417">
    <property type="entry name" value="P-loop_NTPase"/>
</dbReference>
<organism evidence="2 3">
    <name type="scientific">Methanothermococcus okinawensis (strain DSM 14208 / JCM 11175 / IH1)</name>
    <dbReference type="NCBI Taxonomy" id="647113"/>
    <lineage>
        <taxon>Archaea</taxon>
        <taxon>Methanobacteriati</taxon>
        <taxon>Methanobacteriota</taxon>
        <taxon>Methanomada group</taxon>
        <taxon>Methanococci</taxon>
        <taxon>Methanococcales</taxon>
        <taxon>Methanococcaceae</taxon>
        <taxon>Methanothermococcus</taxon>
    </lineage>
</organism>
<dbReference type="Gene3D" id="3.40.50.300">
    <property type="entry name" value="P-loop containing nucleotide triphosphate hydrolases"/>
    <property type="match status" value="1"/>
</dbReference>
<dbReference type="EMBL" id="CP002792">
    <property type="protein sequence ID" value="AEH06353.1"/>
    <property type="molecule type" value="Genomic_DNA"/>
</dbReference>
<dbReference type="InterPro" id="IPR049050">
    <property type="entry name" value="nSTAND3"/>
</dbReference>
<dbReference type="KEGG" id="mok:Metok_0364"/>
<dbReference type="AlphaFoldDB" id="F8AKM0"/>
<dbReference type="Proteomes" id="UP000009296">
    <property type="component" value="Chromosome"/>
</dbReference>
<keyword evidence="3" id="KW-1185">Reference proteome</keyword>
<gene>
    <name evidence="2" type="ordered locus">Metok_0364</name>
</gene>
<name>F8AKM0_METOI</name>
<dbReference type="Pfam" id="PF20720">
    <property type="entry name" value="nSTAND3"/>
    <property type="match status" value="1"/>
</dbReference>
<reference evidence="2" key="1">
    <citation type="submission" date="2011-05" db="EMBL/GenBank/DDBJ databases">
        <title>Complete sequence of chromosome of Methanothermococcus okinawensis IH1.</title>
        <authorList>
            <consortium name="US DOE Joint Genome Institute"/>
            <person name="Lucas S."/>
            <person name="Han J."/>
            <person name="Lapidus A."/>
            <person name="Cheng J.-F."/>
            <person name="Goodwin L."/>
            <person name="Pitluck S."/>
            <person name="Peters L."/>
            <person name="Mikhailova N."/>
            <person name="Held B."/>
            <person name="Han C."/>
            <person name="Tapia R."/>
            <person name="Land M."/>
            <person name="Hauser L."/>
            <person name="Kyrpides N."/>
            <person name="Ivanova N."/>
            <person name="Pagani I."/>
            <person name="Sieprawska-Lupa M."/>
            <person name="Takai K."/>
            <person name="Miyazaki J."/>
            <person name="Whitman W."/>
            <person name="Woyke T."/>
        </authorList>
    </citation>
    <scope>NUCLEOTIDE SEQUENCE [LARGE SCALE GENOMIC DNA]</scope>
    <source>
        <strain evidence="2">IH1</strain>
    </source>
</reference>
<evidence type="ECO:0000259" key="1">
    <source>
        <dbReference type="Pfam" id="PF20720"/>
    </source>
</evidence>
<dbReference type="eggNOG" id="arCOG07960">
    <property type="taxonomic scope" value="Archaea"/>
</dbReference>
<accession>F8AKM0</accession>
<evidence type="ECO:0000313" key="2">
    <source>
        <dbReference type="EMBL" id="AEH06353.1"/>
    </source>
</evidence>
<sequence>MKISEWLKYNIEKTEHDSFIISGARGSGKTTHMMAMAYEMISNNFKVKICYDVEDIPDDLCNYHCIFLDDFATKFYKRDSSSKKNREFAKLIQEIREVLPMIITTSPSKSLFDKDIRSMFKELNILSPGLLVIEGGVFFEVDLLQEGFPKFFRAQKLKERKRKAKRASEFIRSMR</sequence>
<feature type="domain" description="Novel STAND NTPase 3" evidence="1">
    <location>
        <begin position="15"/>
        <end position="106"/>
    </location>
</feature>
<dbReference type="HOGENOM" id="CLU_112757_0_0_2"/>
<dbReference type="SUPFAM" id="SSF52540">
    <property type="entry name" value="P-loop containing nucleoside triphosphate hydrolases"/>
    <property type="match status" value="1"/>
</dbReference>
<dbReference type="GeneID" id="10772487"/>
<dbReference type="STRING" id="647113.Metok_0364"/>
<evidence type="ECO:0000313" key="3">
    <source>
        <dbReference type="Proteomes" id="UP000009296"/>
    </source>
</evidence>
<proteinExistence type="predicted"/>
<dbReference type="RefSeq" id="WP_013866539.1">
    <property type="nucleotide sequence ID" value="NC_015636.1"/>
</dbReference>